<evidence type="ECO:0008006" key="4">
    <source>
        <dbReference type="Google" id="ProtNLM"/>
    </source>
</evidence>
<proteinExistence type="predicted"/>
<keyword evidence="3" id="KW-1185">Reference proteome</keyword>
<reference evidence="2 3" key="1">
    <citation type="submission" date="2018-06" db="EMBL/GenBank/DDBJ databases">
        <authorList>
            <person name="Liu Z.-W."/>
        </authorList>
    </citation>
    <scope>NUCLEOTIDE SEQUENCE [LARGE SCALE GENOMIC DNA]</scope>
    <source>
        <strain evidence="2 3">2b14</strain>
    </source>
</reference>
<name>A0A364RDS9_9BACT</name>
<dbReference type="OrthoDB" id="1039448at2"/>
<dbReference type="Proteomes" id="UP000251692">
    <property type="component" value="Unassembled WGS sequence"/>
</dbReference>
<dbReference type="AlphaFoldDB" id="A0A364RDS9"/>
<feature type="signal peptide" evidence="1">
    <location>
        <begin position="1"/>
        <end position="21"/>
    </location>
</feature>
<evidence type="ECO:0000313" key="3">
    <source>
        <dbReference type="Proteomes" id="UP000251692"/>
    </source>
</evidence>
<evidence type="ECO:0000313" key="2">
    <source>
        <dbReference type="EMBL" id="RAU82442.1"/>
    </source>
</evidence>
<protein>
    <recommendedName>
        <fullName evidence="4">TonB protein C-terminal</fullName>
    </recommendedName>
</protein>
<keyword evidence="1" id="KW-0732">Signal</keyword>
<dbReference type="RefSeq" id="WP_112306034.1">
    <property type="nucleotide sequence ID" value="NZ_QMDV01000003.1"/>
</dbReference>
<feature type="chain" id="PRO_5016908336" description="TonB protein C-terminal" evidence="1">
    <location>
        <begin position="22"/>
        <end position="231"/>
    </location>
</feature>
<organism evidence="2 3">
    <name type="scientific">Pontibacter arcticus</name>
    <dbReference type="NCBI Taxonomy" id="2080288"/>
    <lineage>
        <taxon>Bacteria</taxon>
        <taxon>Pseudomonadati</taxon>
        <taxon>Bacteroidota</taxon>
        <taxon>Cytophagia</taxon>
        <taxon>Cytophagales</taxon>
        <taxon>Hymenobacteraceae</taxon>
        <taxon>Pontibacter</taxon>
    </lineage>
</organism>
<sequence length="231" mass="26075">MNLKTCFLIFTLTLFFNTCFAQISLQDLNSLHNAASYTGSKNELIEVFSKNVRYPKAAFSAKKISTIIGVLKISRSGDIIETGALNKADEVFVNEFNRVAKTTKGKWKVTNDSAEHFYAVIPIQFNLHEAGYDLSTEKMPSFFQDVVVITAVGASGAFQQLYEKKEGALAMKVNELVQKEAYTEAIIPMTELFNLQPFHTGYYEPLISLLNKAGKSTDYEYYLRLKNMLRN</sequence>
<accession>A0A364RDS9</accession>
<reference evidence="2 3" key="2">
    <citation type="submission" date="2018-07" db="EMBL/GenBank/DDBJ databases">
        <title>Pontibacter sp. 2b14 genomic sequence and assembly.</title>
        <authorList>
            <person name="Du Z.-J."/>
        </authorList>
    </citation>
    <scope>NUCLEOTIDE SEQUENCE [LARGE SCALE GENOMIC DNA]</scope>
    <source>
        <strain evidence="2 3">2b14</strain>
    </source>
</reference>
<comment type="caution">
    <text evidence="2">The sequence shown here is derived from an EMBL/GenBank/DDBJ whole genome shotgun (WGS) entry which is preliminary data.</text>
</comment>
<gene>
    <name evidence="2" type="ORF">DP923_11700</name>
</gene>
<dbReference type="EMBL" id="QMDV01000003">
    <property type="protein sequence ID" value="RAU82442.1"/>
    <property type="molecule type" value="Genomic_DNA"/>
</dbReference>
<evidence type="ECO:0000256" key="1">
    <source>
        <dbReference type="SAM" id="SignalP"/>
    </source>
</evidence>